<name>A0ABC8USB3_9AQUA</name>
<dbReference type="AlphaFoldDB" id="A0ABC8USB3"/>
<dbReference type="InterPro" id="IPR050905">
    <property type="entry name" value="Plant_NBS-LRR"/>
</dbReference>
<proteinExistence type="predicted"/>
<keyword evidence="1" id="KW-0611">Plant defense</keyword>
<feature type="non-terminal residue" evidence="3">
    <location>
        <position position="263"/>
    </location>
</feature>
<evidence type="ECO:0000259" key="2">
    <source>
        <dbReference type="Pfam" id="PF23247"/>
    </source>
</evidence>
<organism evidence="3 4">
    <name type="scientific">Ilex paraguariensis</name>
    <name type="common">yerba mate</name>
    <dbReference type="NCBI Taxonomy" id="185542"/>
    <lineage>
        <taxon>Eukaryota</taxon>
        <taxon>Viridiplantae</taxon>
        <taxon>Streptophyta</taxon>
        <taxon>Embryophyta</taxon>
        <taxon>Tracheophyta</taxon>
        <taxon>Spermatophyta</taxon>
        <taxon>Magnoliopsida</taxon>
        <taxon>eudicotyledons</taxon>
        <taxon>Gunneridae</taxon>
        <taxon>Pentapetalae</taxon>
        <taxon>asterids</taxon>
        <taxon>campanulids</taxon>
        <taxon>Aquifoliales</taxon>
        <taxon>Aquifoliaceae</taxon>
        <taxon>Ilex</taxon>
    </lineage>
</organism>
<dbReference type="InterPro" id="IPR032675">
    <property type="entry name" value="LRR_dom_sf"/>
</dbReference>
<evidence type="ECO:0000313" key="4">
    <source>
        <dbReference type="Proteomes" id="UP001642360"/>
    </source>
</evidence>
<sequence>MVHIVDCHMQVGSFDQLQYIFVSDCGLLNFVAAVQLELFRNVQSIRIKGGDALEVMFDLEGLKAKGEQTEVILGQLESLEIHYSSNLMHIWKMVPKGLQGFHNLKTLQISYCGSLGYLLSPIMANLLVNLQDLYLERCTMMEEIIETGQGHPEIRIMDDIVTKQEGEEVIVFPRLSKLVLWNLENVTVFYSGKCGLQFPSLDQVQISNCPKFKFFCSGPLCTPKLERVNTRKEQSVCRPCKFTRYIERVWMGDLNKTVQHIRE</sequence>
<dbReference type="EMBL" id="CAUOFW020008835">
    <property type="protein sequence ID" value="CAK9183961.1"/>
    <property type="molecule type" value="Genomic_DNA"/>
</dbReference>
<accession>A0ABC8USB3</accession>
<dbReference type="PANTHER" id="PTHR33463:SF136">
    <property type="entry name" value="NB-ARC DOMAIN-CONTAINING PROTEIN"/>
    <property type="match status" value="1"/>
</dbReference>
<evidence type="ECO:0000256" key="1">
    <source>
        <dbReference type="ARBA" id="ARBA00022821"/>
    </source>
</evidence>
<dbReference type="InterPro" id="IPR057135">
    <property type="entry name" value="At4g27190-like_LRR"/>
</dbReference>
<dbReference type="Proteomes" id="UP001642360">
    <property type="component" value="Unassembled WGS sequence"/>
</dbReference>
<dbReference type="PANTHER" id="PTHR33463">
    <property type="entry name" value="NB-ARC DOMAIN-CONTAINING PROTEIN-RELATED"/>
    <property type="match status" value="1"/>
</dbReference>
<gene>
    <name evidence="3" type="ORF">ILEXP_LOCUS54262</name>
</gene>
<dbReference type="Pfam" id="PF23247">
    <property type="entry name" value="LRR_RPS2"/>
    <property type="match status" value="1"/>
</dbReference>
<reference evidence="3 4" key="1">
    <citation type="submission" date="2024-02" db="EMBL/GenBank/DDBJ databases">
        <authorList>
            <person name="Vignale AGUSTIN F."/>
            <person name="Sosa J E."/>
            <person name="Modenutti C."/>
        </authorList>
    </citation>
    <scope>NUCLEOTIDE SEQUENCE [LARGE SCALE GENOMIC DNA]</scope>
</reference>
<keyword evidence="4" id="KW-1185">Reference proteome</keyword>
<dbReference type="Gene3D" id="3.80.10.10">
    <property type="entry name" value="Ribonuclease Inhibitor"/>
    <property type="match status" value="1"/>
</dbReference>
<feature type="domain" description="Disease resistance protein At4g27190-like leucine-rich repeats" evidence="2">
    <location>
        <begin position="4"/>
        <end position="138"/>
    </location>
</feature>
<protein>
    <recommendedName>
        <fullName evidence="2">Disease resistance protein At4g27190-like leucine-rich repeats domain-containing protein</fullName>
    </recommendedName>
</protein>
<evidence type="ECO:0000313" key="3">
    <source>
        <dbReference type="EMBL" id="CAK9183961.1"/>
    </source>
</evidence>
<dbReference type="SUPFAM" id="SSF52047">
    <property type="entry name" value="RNI-like"/>
    <property type="match status" value="1"/>
</dbReference>
<comment type="caution">
    <text evidence="3">The sequence shown here is derived from an EMBL/GenBank/DDBJ whole genome shotgun (WGS) entry which is preliminary data.</text>
</comment>